<protein>
    <submittedName>
        <fullName evidence="1">Uu.00g110350.m01.CDS01</fullName>
    </submittedName>
</protein>
<sequence>MAYAQRRPTLMLPYGTHALLKNTFDHGHPSRGLVLRPVAHIRLPGLLVPATKRDLGEAIVRIYYPLCLEPSVLENALRAGIENDVAIMFQEAWTNFGEGVSSNTTPFSFGRDSSWRSPMFDEWRQSQQAIYDVLESSEFEPIAPYHGGGQQSSIASTVLGEARRDVRDFQGNQRGLVSPYLARRGGGPSIACMKRMGPM</sequence>
<accession>A0AAI8VEY7</accession>
<dbReference type="EMBL" id="CAUWAG010000006">
    <property type="protein sequence ID" value="CAJ2503641.1"/>
    <property type="molecule type" value="Genomic_DNA"/>
</dbReference>
<gene>
    <name evidence="1" type="ORF">KHLLAP_LOCUS4109</name>
</gene>
<proteinExistence type="predicted"/>
<name>A0AAI8VEY7_9PEZI</name>
<dbReference type="Proteomes" id="UP001295740">
    <property type="component" value="Unassembled WGS sequence"/>
</dbReference>
<evidence type="ECO:0000313" key="1">
    <source>
        <dbReference type="EMBL" id="CAJ2503641.1"/>
    </source>
</evidence>
<keyword evidence="2" id="KW-1185">Reference proteome</keyword>
<comment type="caution">
    <text evidence="1">The sequence shown here is derived from an EMBL/GenBank/DDBJ whole genome shotgun (WGS) entry which is preliminary data.</text>
</comment>
<organism evidence="1 2">
    <name type="scientific">Anthostomella pinea</name>
    <dbReference type="NCBI Taxonomy" id="933095"/>
    <lineage>
        <taxon>Eukaryota</taxon>
        <taxon>Fungi</taxon>
        <taxon>Dikarya</taxon>
        <taxon>Ascomycota</taxon>
        <taxon>Pezizomycotina</taxon>
        <taxon>Sordariomycetes</taxon>
        <taxon>Xylariomycetidae</taxon>
        <taxon>Xylariales</taxon>
        <taxon>Xylariaceae</taxon>
        <taxon>Anthostomella</taxon>
    </lineage>
</organism>
<evidence type="ECO:0000313" key="2">
    <source>
        <dbReference type="Proteomes" id="UP001295740"/>
    </source>
</evidence>
<reference evidence="1" key="1">
    <citation type="submission" date="2023-10" db="EMBL/GenBank/DDBJ databases">
        <authorList>
            <person name="Hackl T."/>
        </authorList>
    </citation>
    <scope>NUCLEOTIDE SEQUENCE</scope>
</reference>
<dbReference type="AlphaFoldDB" id="A0AAI8VEY7"/>